<dbReference type="PROSITE" id="PS50103">
    <property type="entry name" value="ZF_C3H1"/>
    <property type="match status" value="2"/>
</dbReference>
<keyword evidence="13" id="KW-1185">Reference proteome</keyword>
<dbReference type="CDD" id="cd12540">
    <property type="entry name" value="RRM_U2AFBPL"/>
    <property type="match status" value="1"/>
</dbReference>
<evidence type="ECO:0000256" key="5">
    <source>
        <dbReference type="ARBA" id="ARBA00022884"/>
    </source>
</evidence>
<feature type="domain" description="C3H1-type" evidence="11">
    <location>
        <begin position="321"/>
        <end position="348"/>
    </location>
</feature>
<evidence type="ECO:0000259" key="10">
    <source>
        <dbReference type="PROSITE" id="PS50102"/>
    </source>
</evidence>
<keyword evidence="4 8" id="KW-0862">Zinc</keyword>
<feature type="region of interest" description="Disordered" evidence="9">
    <location>
        <begin position="1"/>
        <end position="49"/>
    </location>
</feature>
<dbReference type="GO" id="GO:0003723">
    <property type="term" value="F:RNA binding"/>
    <property type="evidence" value="ECO:0007669"/>
    <property type="project" value="UniProtKB-UniRule"/>
</dbReference>
<keyword evidence="3 8" id="KW-0863">Zinc-finger</keyword>
<evidence type="ECO:0000256" key="7">
    <source>
        <dbReference type="PROSITE-ProRule" id="PRU00176"/>
    </source>
</evidence>
<evidence type="ECO:0000313" key="13">
    <source>
        <dbReference type="Proteomes" id="UP000597762"/>
    </source>
</evidence>
<dbReference type="InterPro" id="IPR036855">
    <property type="entry name" value="Znf_CCCH_sf"/>
</dbReference>
<dbReference type="OrthoDB" id="75923at2759"/>
<dbReference type="PRINTS" id="PR01848">
    <property type="entry name" value="U2AUXFACTOR"/>
</dbReference>
<gene>
    <name evidence="12" type="ORF">SPHA_37550</name>
</gene>
<dbReference type="GO" id="GO:0008270">
    <property type="term" value="F:zinc ion binding"/>
    <property type="evidence" value="ECO:0007669"/>
    <property type="project" value="UniProtKB-KW"/>
</dbReference>
<comment type="caution">
    <text evidence="12">The sequence shown here is derived from an EMBL/GenBank/DDBJ whole genome shotgun (WGS) entry which is preliminary data.</text>
</comment>
<dbReference type="Pfam" id="PF00076">
    <property type="entry name" value="RRM_1"/>
    <property type="match status" value="1"/>
</dbReference>
<sequence>MSGQKMSHKTWRGVLKKLKRKLKRRKAAEQEEQENPSCNGDASEDDAVKQHIQDKEMQLQLVEHARWLQREKKAHEDWLKKKWLEEQEKKRQEEQDRRIKEEWEESQRKEKEEKEKLEAEEQKKKEEQVMWEEWIALIWISWIKPHLMNSLNEILFENSYCLIYLTLGPQPWHNPLAPPGYGKEAEVCSFFMKTGACRFGERCSRSHPEPETCHTLMFPGMYTHMILDKSQDDYDTDLTLEFEEGEIYDDFKQFYEDVLPEFKSVGQVIQFKVSCNFEPHLRGNVYVQYKTEDEAMKAYTKFNGRWYGGKQLSCQVVEIKRWVAAICGLYNENRCHKGKACNFLHVFHNPTLGPPSFATTALSVSVALYKRLATAV</sequence>
<dbReference type="InterPro" id="IPR000504">
    <property type="entry name" value="RRM_dom"/>
</dbReference>
<feature type="domain" description="C3H1-type" evidence="11">
    <location>
        <begin position="182"/>
        <end position="210"/>
    </location>
</feature>
<evidence type="ECO:0000256" key="9">
    <source>
        <dbReference type="SAM" id="MobiDB-lite"/>
    </source>
</evidence>
<dbReference type="InterPro" id="IPR009145">
    <property type="entry name" value="U2AF_small"/>
</dbReference>
<evidence type="ECO:0000256" key="2">
    <source>
        <dbReference type="ARBA" id="ARBA00022737"/>
    </source>
</evidence>
<dbReference type="InterPro" id="IPR003954">
    <property type="entry name" value="RRM_euk-type"/>
</dbReference>
<keyword evidence="5 7" id="KW-0694">RNA-binding</keyword>
<keyword evidence="2" id="KW-0677">Repeat</keyword>
<evidence type="ECO:0000259" key="11">
    <source>
        <dbReference type="PROSITE" id="PS50103"/>
    </source>
</evidence>
<dbReference type="EMBL" id="CAHIKZ030001673">
    <property type="protein sequence ID" value="CAE1272158.1"/>
    <property type="molecule type" value="Genomic_DNA"/>
</dbReference>
<feature type="domain" description="RRM" evidence="10">
    <location>
        <begin position="231"/>
        <end position="319"/>
    </location>
</feature>
<dbReference type="InterPro" id="IPR012677">
    <property type="entry name" value="Nucleotide-bd_a/b_plait_sf"/>
</dbReference>
<dbReference type="GO" id="GO:0089701">
    <property type="term" value="C:U2AF complex"/>
    <property type="evidence" value="ECO:0007669"/>
    <property type="project" value="InterPro"/>
</dbReference>
<dbReference type="GO" id="GO:0000398">
    <property type="term" value="P:mRNA splicing, via spliceosome"/>
    <property type="evidence" value="ECO:0007669"/>
    <property type="project" value="InterPro"/>
</dbReference>
<dbReference type="SMART" id="SM00361">
    <property type="entry name" value="RRM_1"/>
    <property type="match status" value="1"/>
</dbReference>
<accession>A0A812CP67</accession>
<evidence type="ECO:0000256" key="8">
    <source>
        <dbReference type="PROSITE-ProRule" id="PRU00723"/>
    </source>
</evidence>
<feature type="zinc finger region" description="C3H1-type" evidence="8">
    <location>
        <begin position="321"/>
        <end position="348"/>
    </location>
</feature>
<evidence type="ECO:0000256" key="3">
    <source>
        <dbReference type="ARBA" id="ARBA00022771"/>
    </source>
</evidence>
<dbReference type="GO" id="GO:0003677">
    <property type="term" value="F:DNA binding"/>
    <property type="evidence" value="ECO:0007669"/>
    <property type="project" value="UniProtKB-KW"/>
</dbReference>
<evidence type="ECO:0000313" key="12">
    <source>
        <dbReference type="EMBL" id="CAE1272158.1"/>
    </source>
</evidence>
<dbReference type="FunFam" id="3.30.70.330:FF:000318">
    <property type="entry name" value="Zinc finger CCCH domain-containing protein 5"/>
    <property type="match status" value="1"/>
</dbReference>
<dbReference type="InterPro" id="IPR000571">
    <property type="entry name" value="Znf_CCCH"/>
</dbReference>
<dbReference type="PANTHER" id="PTHR12620">
    <property type="entry name" value="U2 SNRNP AUXILIARY FACTOR, SMALL SUBUNIT"/>
    <property type="match status" value="1"/>
</dbReference>
<dbReference type="Proteomes" id="UP000597762">
    <property type="component" value="Unassembled WGS sequence"/>
</dbReference>
<feature type="zinc finger region" description="C3H1-type" evidence="8">
    <location>
        <begin position="182"/>
        <end position="210"/>
    </location>
</feature>
<reference evidence="12" key="1">
    <citation type="submission" date="2021-01" db="EMBL/GenBank/DDBJ databases">
        <authorList>
            <person name="Li R."/>
            <person name="Bekaert M."/>
        </authorList>
    </citation>
    <scope>NUCLEOTIDE SEQUENCE</scope>
    <source>
        <strain evidence="12">Farmed</strain>
    </source>
</reference>
<organism evidence="12 13">
    <name type="scientific">Acanthosepion pharaonis</name>
    <name type="common">Pharaoh cuttlefish</name>
    <name type="synonym">Sepia pharaonis</name>
    <dbReference type="NCBI Taxonomy" id="158019"/>
    <lineage>
        <taxon>Eukaryota</taxon>
        <taxon>Metazoa</taxon>
        <taxon>Spiralia</taxon>
        <taxon>Lophotrochozoa</taxon>
        <taxon>Mollusca</taxon>
        <taxon>Cephalopoda</taxon>
        <taxon>Coleoidea</taxon>
        <taxon>Decapodiformes</taxon>
        <taxon>Sepiida</taxon>
        <taxon>Sepiina</taxon>
        <taxon>Sepiidae</taxon>
        <taxon>Acanthosepion</taxon>
    </lineage>
</organism>
<evidence type="ECO:0000256" key="4">
    <source>
        <dbReference type="ARBA" id="ARBA00022833"/>
    </source>
</evidence>
<feature type="region of interest" description="Disordered" evidence="9">
    <location>
        <begin position="90"/>
        <end position="122"/>
    </location>
</feature>
<protein>
    <submittedName>
        <fullName evidence="12">Uncharacterized protein</fullName>
    </submittedName>
</protein>
<dbReference type="SUPFAM" id="SSF54928">
    <property type="entry name" value="RNA-binding domain, RBD"/>
    <property type="match status" value="1"/>
</dbReference>
<evidence type="ECO:0000256" key="1">
    <source>
        <dbReference type="ARBA" id="ARBA00022723"/>
    </source>
</evidence>
<dbReference type="SUPFAM" id="SSF90229">
    <property type="entry name" value="CCCH zinc finger"/>
    <property type="match status" value="1"/>
</dbReference>
<feature type="compositionally biased region" description="Basic residues" evidence="9">
    <location>
        <begin position="1"/>
        <end position="26"/>
    </location>
</feature>
<keyword evidence="6" id="KW-0238">DNA-binding</keyword>
<dbReference type="PROSITE" id="PS50102">
    <property type="entry name" value="RRM"/>
    <property type="match status" value="1"/>
</dbReference>
<dbReference type="SMART" id="SM00356">
    <property type="entry name" value="ZnF_C3H1"/>
    <property type="match status" value="2"/>
</dbReference>
<name>A0A812CP67_ACAPH</name>
<dbReference type="InterPro" id="IPR035979">
    <property type="entry name" value="RBD_domain_sf"/>
</dbReference>
<dbReference type="AlphaFoldDB" id="A0A812CP67"/>
<dbReference type="Gene3D" id="3.30.70.330">
    <property type="match status" value="1"/>
</dbReference>
<dbReference type="Pfam" id="PF00642">
    <property type="entry name" value="zf-CCCH"/>
    <property type="match status" value="1"/>
</dbReference>
<keyword evidence="1 8" id="KW-0479">Metal-binding</keyword>
<evidence type="ECO:0000256" key="6">
    <source>
        <dbReference type="ARBA" id="ARBA00023125"/>
    </source>
</evidence>
<proteinExistence type="predicted"/>